<sequence>MVLVCGVLSLAACAGQGGTAVVRSTSPTVADGTRISAVERAAEQRGTDIVWVNPPEVRRAVREY</sequence>
<dbReference type="Proteomes" id="UP000521199">
    <property type="component" value="Unassembled WGS sequence"/>
</dbReference>
<keyword evidence="2" id="KW-1185">Reference proteome</keyword>
<proteinExistence type="predicted"/>
<evidence type="ECO:0000313" key="1">
    <source>
        <dbReference type="EMBL" id="MBB5209495.1"/>
    </source>
</evidence>
<name>A0A7W8G380_9GAMM</name>
<evidence type="ECO:0000313" key="2">
    <source>
        <dbReference type="Proteomes" id="UP000521199"/>
    </source>
</evidence>
<organism evidence="1 2">
    <name type="scientific">Chiayiivirga flava</name>
    <dbReference type="NCBI Taxonomy" id="659595"/>
    <lineage>
        <taxon>Bacteria</taxon>
        <taxon>Pseudomonadati</taxon>
        <taxon>Pseudomonadota</taxon>
        <taxon>Gammaproteobacteria</taxon>
        <taxon>Lysobacterales</taxon>
        <taxon>Lysobacteraceae</taxon>
        <taxon>Chiayiivirga</taxon>
    </lineage>
</organism>
<reference evidence="1 2" key="1">
    <citation type="submission" date="2020-08" db="EMBL/GenBank/DDBJ databases">
        <title>Genomic Encyclopedia of Type Strains, Phase IV (KMG-IV): sequencing the most valuable type-strain genomes for metagenomic binning, comparative biology and taxonomic classification.</title>
        <authorList>
            <person name="Goeker M."/>
        </authorList>
    </citation>
    <scope>NUCLEOTIDE SEQUENCE [LARGE SCALE GENOMIC DNA]</scope>
    <source>
        <strain evidence="1 2">DSM 24163</strain>
    </source>
</reference>
<protein>
    <submittedName>
        <fullName evidence="1">Uncharacterized protein</fullName>
    </submittedName>
</protein>
<accession>A0A7W8G380</accession>
<dbReference type="RefSeq" id="WP_183962028.1">
    <property type="nucleotide sequence ID" value="NZ_JACHHP010000006.1"/>
</dbReference>
<gene>
    <name evidence="1" type="ORF">HNQ52_003064</name>
</gene>
<dbReference type="EMBL" id="JACHHP010000006">
    <property type="protein sequence ID" value="MBB5209495.1"/>
    <property type="molecule type" value="Genomic_DNA"/>
</dbReference>
<dbReference type="AlphaFoldDB" id="A0A7W8G380"/>
<comment type="caution">
    <text evidence="1">The sequence shown here is derived from an EMBL/GenBank/DDBJ whole genome shotgun (WGS) entry which is preliminary data.</text>
</comment>